<organism evidence="1 2">
    <name type="scientific">Methylorubrum suomiense</name>
    <dbReference type="NCBI Taxonomy" id="144191"/>
    <lineage>
        <taxon>Bacteria</taxon>
        <taxon>Pseudomonadati</taxon>
        <taxon>Pseudomonadota</taxon>
        <taxon>Alphaproteobacteria</taxon>
        <taxon>Hyphomicrobiales</taxon>
        <taxon>Methylobacteriaceae</taxon>
        <taxon>Methylorubrum</taxon>
    </lineage>
</organism>
<sequence>MKIEFDVSGFEQGADAFVEQAIGPAIVEAVNAAAERGRLAVAAAMPAYLDRPTPFTQFGVGMFAAVSVVGPERETSALVRIKPDQARYLQYQIDGGTRGPGDYATTAQGPLVPGVDAELDAYGNLPRDYVDEQLADGAAWVNFRPDQPPVLVKQEGGRLLVLAVIVHELHYDRPRLPSTTWLPRP</sequence>
<name>A0ABQ4UT26_9HYPH</name>
<reference evidence="1" key="1">
    <citation type="journal article" date="2021" name="Front. Microbiol.">
        <title>Comprehensive Comparative Genomics and Phenotyping of Methylobacterium Species.</title>
        <authorList>
            <person name="Alessa O."/>
            <person name="Ogura Y."/>
            <person name="Fujitani Y."/>
            <person name="Takami H."/>
            <person name="Hayashi T."/>
            <person name="Sahin N."/>
            <person name="Tani A."/>
        </authorList>
    </citation>
    <scope>NUCLEOTIDE SEQUENCE</scope>
    <source>
        <strain evidence="1">DSM 14458</strain>
    </source>
</reference>
<accession>A0ABQ4UT26</accession>
<comment type="caution">
    <text evidence="1">The sequence shown here is derived from an EMBL/GenBank/DDBJ whole genome shotgun (WGS) entry which is preliminary data.</text>
</comment>
<gene>
    <name evidence="1" type="ORF">BGCPKDLD_1528</name>
</gene>
<reference evidence="1" key="2">
    <citation type="submission" date="2021-08" db="EMBL/GenBank/DDBJ databases">
        <authorList>
            <person name="Tani A."/>
            <person name="Ola A."/>
            <person name="Ogura Y."/>
            <person name="Katsura K."/>
            <person name="Hayashi T."/>
        </authorList>
    </citation>
    <scope>NUCLEOTIDE SEQUENCE</scope>
    <source>
        <strain evidence="1">DSM 14458</strain>
    </source>
</reference>
<dbReference type="EMBL" id="BPRE01000004">
    <property type="protein sequence ID" value="GJE74954.1"/>
    <property type="molecule type" value="Genomic_DNA"/>
</dbReference>
<keyword evidence="2" id="KW-1185">Reference proteome</keyword>
<protein>
    <submittedName>
        <fullName evidence="1">Uncharacterized protein</fullName>
    </submittedName>
</protein>
<evidence type="ECO:0000313" key="1">
    <source>
        <dbReference type="EMBL" id="GJE74954.1"/>
    </source>
</evidence>
<proteinExistence type="predicted"/>
<evidence type="ECO:0000313" key="2">
    <source>
        <dbReference type="Proteomes" id="UP001055093"/>
    </source>
</evidence>
<dbReference type="Proteomes" id="UP001055093">
    <property type="component" value="Unassembled WGS sequence"/>
</dbReference>
<dbReference type="RefSeq" id="WP_238307842.1">
    <property type="nucleotide sequence ID" value="NZ_BPRE01000004.1"/>
</dbReference>